<dbReference type="OrthoDB" id="5377009at2759"/>
<feature type="compositionally biased region" description="Low complexity" evidence="1">
    <location>
        <begin position="432"/>
        <end position="451"/>
    </location>
</feature>
<dbReference type="STRING" id="1095630.A0A2J6TUU8"/>
<dbReference type="EMBL" id="KZ613743">
    <property type="protein sequence ID" value="PMD66790.1"/>
    <property type="molecule type" value="Genomic_DNA"/>
</dbReference>
<protein>
    <submittedName>
        <fullName evidence="2">Uncharacterized protein</fullName>
    </submittedName>
</protein>
<dbReference type="AlphaFoldDB" id="A0A2J6TUU8"/>
<dbReference type="InParanoid" id="A0A2J6TUU8"/>
<reference evidence="2 3" key="1">
    <citation type="submission" date="2016-04" db="EMBL/GenBank/DDBJ databases">
        <title>A degradative enzymes factory behind the ericoid mycorrhizal symbiosis.</title>
        <authorList>
            <consortium name="DOE Joint Genome Institute"/>
            <person name="Martino E."/>
            <person name="Morin E."/>
            <person name="Grelet G."/>
            <person name="Kuo A."/>
            <person name="Kohler A."/>
            <person name="Daghino S."/>
            <person name="Barry K."/>
            <person name="Choi C."/>
            <person name="Cichocki N."/>
            <person name="Clum A."/>
            <person name="Copeland A."/>
            <person name="Hainaut M."/>
            <person name="Haridas S."/>
            <person name="Labutti K."/>
            <person name="Lindquist E."/>
            <person name="Lipzen A."/>
            <person name="Khouja H.-R."/>
            <person name="Murat C."/>
            <person name="Ohm R."/>
            <person name="Olson A."/>
            <person name="Spatafora J."/>
            <person name="Veneault-Fourrey C."/>
            <person name="Henrissat B."/>
            <person name="Grigoriev I."/>
            <person name="Martin F."/>
            <person name="Perotto S."/>
        </authorList>
    </citation>
    <scope>NUCLEOTIDE SEQUENCE [LARGE SCALE GENOMIC DNA]</scope>
    <source>
        <strain evidence="2 3">E</strain>
    </source>
</reference>
<feature type="region of interest" description="Disordered" evidence="1">
    <location>
        <begin position="163"/>
        <end position="239"/>
    </location>
</feature>
<dbReference type="GeneID" id="36578507"/>
<feature type="compositionally biased region" description="Polar residues" evidence="1">
    <location>
        <begin position="81"/>
        <end position="92"/>
    </location>
</feature>
<evidence type="ECO:0000313" key="3">
    <source>
        <dbReference type="Proteomes" id="UP000235371"/>
    </source>
</evidence>
<feature type="region of interest" description="Disordered" evidence="1">
    <location>
        <begin position="112"/>
        <end position="137"/>
    </location>
</feature>
<sequence length="572" mass="61451">MLDSSTGPALPLRLTSTNFSKHLDLDIPQQRQRIVSEAQTEGSRNSSLGQIWAEDYYSRDLDLACEGNSDSFALPSLPATAHTSPQSFCNDESPTRRPRAITQRSLTSFLPAIISPKSKSRSPERRDRSKSRKGVIKIEDRSRGLASWFTGSSAAVQVGIPGSAMSSEDLSPRDITPKDLDASPSPGPAKLRKRATVGSSTDSTNSISTTPTPKAATSSWRTPWSSKSPSSPQKPLPSNIADDELFALDISSALFSSGQNNAFSPSDYKNLQQTSLALLTKFQLAYQSRTRQFFELRSETEVEREEAEETETRVRSLRSQLQDMASKFSAQEEIIGNLVTELAEEKRARAEEREAREKSIQLVKERAERASKHTSASSASSLGLGLEGGIEDLGIRSAQRGKWGHGSLDLSSAGDSDAESLNADSVFSRSRSPTLTVSSTGPSVSGTVDSTPEIGQASFTRLVSVPNPALPSSNTSTPRPPKVQQKSTFQKILTGLSPGASSGDTERGEKDFYGGIGMGETGCENCRGKDSSVAWDTVGLLRAENKGLKERVGTLEVAVEGALDLCSGLHVA</sequence>
<proteinExistence type="predicted"/>
<feature type="compositionally biased region" description="Basic and acidic residues" evidence="1">
    <location>
        <begin position="170"/>
        <end position="181"/>
    </location>
</feature>
<accession>A0A2J6TUU8</accession>
<feature type="region of interest" description="Disordered" evidence="1">
    <location>
        <begin position="424"/>
        <end position="486"/>
    </location>
</feature>
<evidence type="ECO:0000313" key="2">
    <source>
        <dbReference type="EMBL" id="PMD66790.1"/>
    </source>
</evidence>
<name>A0A2J6TUU8_9HELO</name>
<gene>
    <name evidence="2" type="ORF">K444DRAFT_126182</name>
</gene>
<keyword evidence="3" id="KW-1185">Reference proteome</keyword>
<dbReference type="RefSeq" id="XP_024743694.1">
    <property type="nucleotide sequence ID" value="XM_024870425.1"/>
</dbReference>
<feature type="region of interest" description="Disordered" evidence="1">
    <location>
        <begin position="76"/>
        <end position="98"/>
    </location>
</feature>
<evidence type="ECO:0000256" key="1">
    <source>
        <dbReference type="SAM" id="MobiDB-lite"/>
    </source>
</evidence>
<dbReference type="Proteomes" id="UP000235371">
    <property type="component" value="Unassembled WGS sequence"/>
</dbReference>
<organism evidence="2 3">
    <name type="scientific">Hyaloscypha bicolor E</name>
    <dbReference type="NCBI Taxonomy" id="1095630"/>
    <lineage>
        <taxon>Eukaryota</taxon>
        <taxon>Fungi</taxon>
        <taxon>Dikarya</taxon>
        <taxon>Ascomycota</taxon>
        <taxon>Pezizomycotina</taxon>
        <taxon>Leotiomycetes</taxon>
        <taxon>Helotiales</taxon>
        <taxon>Hyaloscyphaceae</taxon>
        <taxon>Hyaloscypha</taxon>
        <taxon>Hyaloscypha bicolor</taxon>
    </lineage>
</organism>
<feature type="compositionally biased region" description="Low complexity" evidence="1">
    <location>
        <begin position="199"/>
        <end position="238"/>
    </location>
</feature>
<feature type="region of interest" description="Disordered" evidence="1">
    <location>
        <begin position="364"/>
        <end position="383"/>
    </location>
</feature>